<reference evidence="1 2" key="1">
    <citation type="submission" date="2019-06" db="EMBL/GenBank/DDBJ databases">
        <authorList>
            <person name="Li F."/>
        </authorList>
    </citation>
    <scope>NUCLEOTIDE SEQUENCE [LARGE SCALE GENOMIC DNA]</scope>
    <source>
        <strain evidence="1 2">10F1D-1</strain>
    </source>
</reference>
<evidence type="ECO:0000313" key="1">
    <source>
        <dbReference type="EMBL" id="TPW74266.1"/>
    </source>
</evidence>
<gene>
    <name evidence="1" type="ORF">FJ657_16770</name>
</gene>
<organism evidence="1 2">
    <name type="scientific">Schumannella soli</name>
    <dbReference type="NCBI Taxonomy" id="2590779"/>
    <lineage>
        <taxon>Bacteria</taxon>
        <taxon>Bacillati</taxon>
        <taxon>Actinomycetota</taxon>
        <taxon>Actinomycetes</taxon>
        <taxon>Micrococcales</taxon>
        <taxon>Microbacteriaceae</taxon>
        <taxon>Schumannella</taxon>
    </lineage>
</organism>
<dbReference type="AlphaFoldDB" id="A0A506XVR1"/>
<dbReference type="Pfam" id="PF00805">
    <property type="entry name" value="Pentapeptide"/>
    <property type="match status" value="1"/>
</dbReference>
<dbReference type="Gene3D" id="2.160.20.80">
    <property type="entry name" value="E3 ubiquitin-protein ligase SopA"/>
    <property type="match status" value="1"/>
</dbReference>
<dbReference type="InterPro" id="IPR051082">
    <property type="entry name" value="Pentapeptide-BTB/POZ_domain"/>
</dbReference>
<dbReference type="OrthoDB" id="2579959at2"/>
<name>A0A506XVR1_9MICO</name>
<dbReference type="EMBL" id="VHQG01000005">
    <property type="protein sequence ID" value="TPW74266.1"/>
    <property type="molecule type" value="Genomic_DNA"/>
</dbReference>
<keyword evidence="2" id="KW-1185">Reference proteome</keyword>
<proteinExistence type="predicted"/>
<evidence type="ECO:0000313" key="2">
    <source>
        <dbReference type="Proteomes" id="UP000316252"/>
    </source>
</evidence>
<dbReference type="PANTHER" id="PTHR14136:SF17">
    <property type="entry name" value="BTB_POZ DOMAIN-CONTAINING PROTEIN KCTD9"/>
    <property type="match status" value="1"/>
</dbReference>
<sequence>MAKKTDPTPRIDPLRLHGLVDGDPTALAAGERYEGLRIAGADLTEWDLSGATFTECELADWTVHDTGLRAIRLIETRLERLNAPVIVAPRATLRDVEIDGSRLGSAELYDAELERVVVSASKLGWLNLRSSRLEDVVFRGCRFDELDLGGATLTRVAFEDCTVDRLVLHGVRATHLDLRGLDVHAIDGIEGMRGARIGEVQAAAMTRLFAAHLGIEIAD</sequence>
<dbReference type="RefSeq" id="WP_141164844.1">
    <property type="nucleotide sequence ID" value="NZ_VHQG01000005.1"/>
</dbReference>
<dbReference type="InterPro" id="IPR001646">
    <property type="entry name" value="5peptide_repeat"/>
</dbReference>
<comment type="caution">
    <text evidence="1">The sequence shown here is derived from an EMBL/GenBank/DDBJ whole genome shotgun (WGS) entry which is preliminary data.</text>
</comment>
<protein>
    <submittedName>
        <fullName evidence="1">Pentapeptide repeat-containing protein</fullName>
    </submittedName>
</protein>
<dbReference type="SUPFAM" id="SSF141571">
    <property type="entry name" value="Pentapeptide repeat-like"/>
    <property type="match status" value="1"/>
</dbReference>
<accession>A0A506XVR1</accession>
<dbReference type="PANTHER" id="PTHR14136">
    <property type="entry name" value="BTB_POZ DOMAIN-CONTAINING PROTEIN KCTD9"/>
    <property type="match status" value="1"/>
</dbReference>
<dbReference type="Proteomes" id="UP000316252">
    <property type="component" value="Unassembled WGS sequence"/>
</dbReference>